<feature type="domain" description="Putative beta-lactamase-inhibitor-like PepSY-like" evidence="2">
    <location>
        <begin position="84"/>
        <end position="163"/>
    </location>
</feature>
<gene>
    <name evidence="3" type="ORF">GCM10022216_11810</name>
</gene>
<dbReference type="InterPro" id="IPR021533">
    <property type="entry name" value="PepSY-like"/>
</dbReference>
<sequence>MKRLSILGITLMFMACNNQPKEVTGSPTASGPATESTDTKPVTDPNVVPLPEAANKFIADHFAGTAIVNTDQKMSPSADGTFFETRLADGTELDFDKEGNWKEISVKDQQNVPVSAIPEPIRTHLSTNYPNIAVQVIDKESTGYELELANDVDIYFDLDGKFQREEK</sequence>
<evidence type="ECO:0000256" key="1">
    <source>
        <dbReference type="SAM" id="MobiDB-lite"/>
    </source>
</evidence>
<proteinExistence type="predicted"/>
<evidence type="ECO:0000313" key="3">
    <source>
        <dbReference type="EMBL" id="GAA4136566.1"/>
    </source>
</evidence>
<evidence type="ECO:0000259" key="2">
    <source>
        <dbReference type="Pfam" id="PF11396"/>
    </source>
</evidence>
<accession>A0ABP7YJ51</accession>
<feature type="region of interest" description="Disordered" evidence="1">
    <location>
        <begin position="22"/>
        <end position="45"/>
    </location>
</feature>
<dbReference type="RefSeq" id="WP_344673693.1">
    <property type="nucleotide sequence ID" value="NZ_BAAAZI010000006.1"/>
</dbReference>
<comment type="caution">
    <text evidence="3">The sequence shown here is derived from an EMBL/GenBank/DDBJ whole genome shotgun (WGS) entry which is preliminary data.</text>
</comment>
<dbReference type="EMBL" id="BAAAZI010000006">
    <property type="protein sequence ID" value="GAA4136566.1"/>
    <property type="molecule type" value="Genomic_DNA"/>
</dbReference>
<dbReference type="Pfam" id="PF11396">
    <property type="entry name" value="PepSY_like"/>
    <property type="match status" value="1"/>
</dbReference>
<keyword evidence="4" id="KW-1185">Reference proteome</keyword>
<dbReference type="PROSITE" id="PS51257">
    <property type="entry name" value="PROKAR_LIPOPROTEIN"/>
    <property type="match status" value="1"/>
</dbReference>
<evidence type="ECO:0000313" key="4">
    <source>
        <dbReference type="Proteomes" id="UP001500101"/>
    </source>
</evidence>
<organism evidence="3 4">
    <name type="scientific">Sphingobacterium kyonggiense</name>
    <dbReference type="NCBI Taxonomy" id="714075"/>
    <lineage>
        <taxon>Bacteria</taxon>
        <taxon>Pseudomonadati</taxon>
        <taxon>Bacteroidota</taxon>
        <taxon>Sphingobacteriia</taxon>
        <taxon>Sphingobacteriales</taxon>
        <taxon>Sphingobacteriaceae</taxon>
        <taxon>Sphingobacterium</taxon>
    </lineage>
</organism>
<reference evidence="4" key="1">
    <citation type="journal article" date="2019" name="Int. J. Syst. Evol. Microbiol.">
        <title>The Global Catalogue of Microorganisms (GCM) 10K type strain sequencing project: providing services to taxonomists for standard genome sequencing and annotation.</title>
        <authorList>
            <consortium name="The Broad Institute Genomics Platform"/>
            <consortium name="The Broad Institute Genome Sequencing Center for Infectious Disease"/>
            <person name="Wu L."/>
            <person name="Ma J."/>
        </authorList>
    </citation>
    <scope>NUCLEOTIDE SEQUENCE [LARGE SCALE GENOMIC DNA]</scope>
    <source>
        <strain evidence="4">JCM 16704</strain>
    </source>
</reference>
<dbReference type="Proteomes" id="UP001500101">
    <property type="component" value="Unassembled WGS sequence"/>
</dbReference>
<dbReference type="Gene3D" id="3.40.1420.30">
    <property type="match status" value="1"/>
</dbReference>
<dbReference type="SUPFAM" id="SSF160574">
    <property type="entry name" value="BT0923-like"/>
    <property type="match status" value="1"/>
</dbReference>
<protein>
    <recommendedName>
        <fullName evidence="2">Putative beta-lactamase-inhibitor-like PepSY-like domain-containing protein</fullName>
    </recommendedName>
</protein>
<feature type="compositionally biased region" description="Polar residues" evidence="1">
    <location>
        <begin position="22"/>
        <end position="40"/>
    </location>
</feature>
<name>A0ABP7YJ51_9SPHI</name>